<dbReference type="PANTHER" id="PTHR34407">
    <property type="entry name" value="EXPRESSED PROTEIN"/>
    <property type="match status" value="1"/>
</dbReference>
<gene>
    <name evidence="1" type="ORF">HXX76_012391</name>
</gene>
<protein>
    <submittedName>
        <fullName evidence="1">Uncharacterized protein</fullName>
    </submittedName>
</protein>
<sequence length="367" mass="40448">MRVDRYGEDHLRKYIPQDVDLIVLENIDATAEQGFGLENLFMAMERHFINGTMPAVLVWDSGILFPEGHGCWGGEPYCQPAHCAEPKFLITDGNYVLARREDVVFRLAQWYGISALSWRGLTLGMERDGGLLNLTECQFVASLHMDASYPSLLGEVLIADAILNLLVHAQNHLLNHPDHGPPGRPPTRLYVEPRVRHPKDQVRPHTVTFFSATDQDAATQLRVQNTSSGWNFTTHQLHGNTTKFKPGWVGLKVGARLVVRMPPELQLWRTHLHMATLRVAYLSSYKFMGAVLVRSLVARDGGGGGASPPPPAAGLAQLQVPTTGPLPGEAECDVEFTVMESRLAGSGSDVHKFKITGLAVDYDVSIS</sequence>
<organism evidence="1 2">
    <name type="scientific">Chlamydomonas incerta</name>
    <dbReference type="NCBI Taxonomy" id="51695"/>
    <lineage>
        <taxon>Eukaryota</taxon>
        <taxon>Viridiplantae</taxon>
        <taxon>Chlorophyta</taxon>
        <taxon>core chlorophytes</taxon>
        <taxon>Chlorophyceae</taxon>
        <taxon>CS clade</taxon>
        <taxon>Chlamydomonadales</taxon>
        <taxon>Chlamydomonadaceae</taxon>
        <taxon>Chlamydomonas</taxon>
    </lineage>
</organism>
<evidence type="ECO:0000313" key="2">
    <source>
        <dbReference type="Proteomes" id="UP000650467"/>
    </source>
</evidence>
<proteinExistence type="predicted"/>
<evidence type="ECO:0000313" key="1">
    <source>
        <dbReference type="EMBL" id="KAG2427455.1"/>
    </source>
</evidence>
<dbReference type="AlphaFoldDB" id="A0A835SVB8"/>
<name>A0A835SVB8_CHLIN</name>
<dbReference type="EMBL" id="JAEHOC010000040">
    <property type="protein sequence ID" value="KAG2427455.1"/>
    <property type="molecule type" value="Genomic_DNA"/>
</dbReference>
<dbReference type="OrthoDB" id="532025at2759"/>
<comment type="caution">
    <text evidence="1">The sequence shown here is derived from an EMBL/GenBank/DDBJ whole genome shotgun (WGS) entry which is preliminary data.</text>
</comment>
<accession>A0A835SVB8</accession>
<dbReference type="Proteomes" id="UP000650467">
    <property type="component" value="Unassembled WGS sequence"/>
</dbReference>
<reference evidence="1" key="1">
    <citation type="journal article" date="2020" name="bioRxiv">
        <title>Comparative genomics of Chlamydomonas.</title>
        <authorList>
            <person name="Craig R.J."/>
            <person name="Hasan A.R."/>
            <person name="Ness R.W."/>
            <person name="Keightley P.D."/>
        </authorList>
    </citation>
    <scope>NUCLEOTIDE SEQUENCE</scope>
    <source>
        <strain evidence="1">SAG 7.73</strain>
    </source>
</reference>
<dbReference type="PANTHER" id="PTHR34407:SF1">
    <property type="entry name" value="SGNH HYDROLASE-TYPE ESTERASE DOMAIN-CONTAINING PROTEIN"/>
    <property type="match status" value="1"/>
</dbReference>
<keyword evidence="2" id="KW-1185">Reference proteome</keyword>